<comment type="subunit">
    <text evidence="1">Homodimers and heterodimers.</text>
</comment>
<dbReference type="PANTHER" id="PTHR32002:SF46">
    <property type="entry name" value="PROTEIN NLP2"/>
    <property type="match status" value="1"/>
</dbReference>
<name>A0AAV2FIU7_9ROSI</name>
<dbReference type="Pfam" id="PF02042">
    <property type="entry name" value="RWP-RK"/>
    <property type="match status" value="1"/>
</dbReference>
<reference evidence="9 10" key="1">
    <citation type="submission" date="2024-04" db="EMBL/GenBank/DDBJ databases">
        <authorList>
            <person name="Fracassetti M."/>
        </authorList>
    </citation>
    <scope>NUCLEOTIDE SEQUENCE [LARGE SCALE GENOMIC DNA]</scope>
</reference>
<keyword evidence="5" id="KW-0539">Nucleus</keyword>
<evidence type="ECO:0000256" key="6">
    <source>
        <dbReference type="SAM" id="MobiDB-lite"/>
    </source>
</evidence>
<dbReference type="PANTHER" id="PTHR32002">
    <property type="entry name" value="PROTEIN NLP8"/>
    <property type="match status" value="1"/>
</dbReference>
<evidence type="ECO:0000313" key="10">
    <source>
        <dbReference type="Proteomes" id="UP001497516"/>
    </source>
</evidence>
<keyword evidence="10" id="KW-1185">Reference proteome</keyword>
<dbReference type="SUPFAM" id="SSF54277">
    <property type="entry name" value="CAD &amp; PB1 domains"/>
    <property type="match status" value="1"/>
</dbReference>
<sequence length="839" mass="94069">MDDDGANSAFGNFPSTTSTMDLDFMEQLFDEGCWMGTPDGFTFPQQQYPPSSNDLYPASRFFPSLNPFTAQQKMDQEADFHDDSTAKGGQPVEMDSKNGCNVASITYVAGYESHSSIKDRLEYAIKKLKEYTEHRDVLVQIWVPIYHGGKHVLTTEDQPYFLTPKCLNLVSYRDVSKGYHFEAEADSKEFVGLPGRVFLGKLPEWTPDVRYFKTEEYPRRNYAAQLSISGSLAFPVFERSCGSCLGVVEVITTTRDIKYRPELENVCKALEAVDLSSSNNFVPPTPSVTGCKEFCQAAVPELQDILASVCSTHKLPLALTWTPCFRQGKGGCRHFDESYACYISTVDSACHVTDTELHEFHAACSEQYLFLGQGIVGKAFTVNKQCFANDVTAFSKSIYPLSHQAMVFGLNAAVAIPLQSQIGGPADFVLEFFLPKDCQARKKLRDLLPLTVQQASRSLRVVMEKEVEEEMDLRASVPEESSWISRFMEAQGEGDTFSFSMECAKEEPQEEFKVMKYWETNQKEMNARPVSTEHQSSSSIRRTSEKRRTKTEKTVSLEVLRQYFAGSLKDAAKCLGVCPTTLKRICRQYGINRWPSRKIKKVGHTLKKLQLVIDSVQGAEGSIKIGSFYTAFPDLTSPKENNCSQQPESSMLNNVTAAANASKSASTSSSQSSGCSSCQQDALSLTENPSSLLKRTHSDAELLVLNHHEELTQHHLRRSQSHRTLNGCPKRGCRRLREGNGFRVKASFGEDTIRFSLPSNWGFVELQQELLSRFNVDTACRIDLKYLDDDHEWVLLTCDADLEECKDVCMSEQRHTIKLSVHRSTLRAAATSSISTMNE</sequence>
<dbReference type="InterPro" id="IPR055081">
    <property type="entry name" value="NLP1-9_GAF"/>
</dbReference>
<dbReference type="CDD" id="cd06407">
    <property type="entry name" value="PB1_NLP"/>
    <property type="match status" value="1"/>
</dbReference>
<gene>
    <name evidence="9" type="ORF">LTRI10_LOCUS38480</name>
</gene>
<dbReference type="Proteomes" id="UP001497516">
    <property type="component" value="Chromosome 6"/>
</dbReference>
<dbReference type="Pfam" id="PF22922">
    <property type="entry name" value="GAF_NLP"/>
    <property type="match status" value="2"/>
</dbReference>
<keyword evidence="3" id="KW-0238">DNA-binding</keyword>
<dbReference type="AlphaFoldDB" id="A0AAV2FIU7"/>
<dbReference type="Gene3D" id="3.10.20.90">
    <property type="entry name" value="Phosphatidylinositol 3-kinase Catalytic Subunit, Chain A, domain 1"/>
    <property type="match status" value="1"/>
</dbReference>
<dbReference type="PROSITE" id="PS51745">
    <property type="entry name" value="PB1"/>
    <property type="match status" value="1"/>
</dbReference>
<evidence type="ECO:0000256" key="1">
    <source>
        <dbReference type="ARBA" id="ARBA00011726"/>
    </source>
</evidence>
<keyword evidence="4" id="KW-0804">Transcription</keyword>
<feature type="domain" description="RWP-RK" evidence="7">
    <location>
        <begin position="541"/>
        <end position="622"/>
    </location>
</feature>
<evidence type="ECO:0000256" key="2">
    <source>
        <dbReference type="ARBA" id="ARBA00023015"/>
    </source>
</evidence>
<evidence type="ECO:0000256" key="4">
    <source>
        <dbReference type="ARBA" id="ARBA00023163"/>
    </source>
</evidence>
<dbReference type="GO" id="GO:0003677">
    <property type="term" value="F:DNA binding"/>
    <property type="evidence" value="ECO:0007669"/>
    <property type="project" value="UniProtKB-KW"/>
</dbReference>
<dbReference type="InterPro" id="IPR045012">
    <property type="entry name" value="NLP"/>
</dbReference>
<evidence type="ECO:0000256" key="5">
    <source>
        <dbReference type="ARBA" id="ARBA00023242"/>
    </source>
</evidence>
<evidence type="ECO:0000256" key="3">
    <source>
        <dbReference type="ARBA" id="ARBA00023125"/>
    </source>
</evidence>
<dbReference type="InterPro" id="IPR034891">
    <property type="entry name" value="PB1_NLP"/>
</dbReference>
<evidence type="ECO:0000259" key="8">
    <source>
        <dbReference type="PROSITE" id="PS51745"/>
    </source>
</evidence>
<feature type="domain" description="PB1" evidence="8">
    <location>
        <begin position="741"/>
        <end position="824"/>
    </location>
</feature>
<dbReference type="InterPro" id="IPR053793">
    <property type="entry name" value="PB1-like"/>
</dbReference>
<evidence type="ECO:0000313" key="9">
    <source>
        <dbReference type="EMBL" id="CAL1398236.1"/>
    </source>
</evidence>
<keyword evidence="2" id="KW-0805">Transcription regulation</keyword>
<evidence type="ECO:0000259" key="7">
    <source>
        <dbReference type="PROSITE" id="PS51519"/>
    </source>
</evidence>
<dbReference type="Pfam" id="PF00564">
    <property type="entry name" value="PB1"/>
    <property type="match status" value="1"/>
</dbReference>
<feature type="region of interest" description="Disordered" evidence="6">
    <location>
        <begin position="526"/>
        <end position="549"/>
    </location>
</feature>
<dbReference type="EMBL" id="OZ034819">
    <property type="protein sequence ID" value="CAL1398236.1"/>
    <property type="molecule type" value="Genomic_DNA"/>
</dbReference>
<dbReference type="GO" id="GO:0003700">
    <property type="term" value="F:DNA-binding transcription factor activity"/>
    <property type="evidence" value="ECO:0007669"/>
    <property type="project" value="InterPro"/>
</dbReference>
<dbReference type="SMART" id="SM00666">
    <property type="entry name" value="PB1"/>
    <property type="match status" value="1"/>
</dbReference>
<proteinExistence type="predicted"/>
<dbReference type="InterPro" id="IPR003035">
    <property type="entry name" value="RWP-RK_dom"/>
</dbReference>
<organism evidence="9 10">
    <name type="scientific">Linum trigynum</name>
    <dbReference type="NCBI Taxonomy" id="586398"/>
    <lineage>
        <taxon>Eukaryota</taxon>
        <taxon>Viridiplantae</taxon>
        <taxon>Streptophyta</taxon>
        <taxon>Embryophyta</taxon>
        <taxon>Tracheophyta</taxon>
        <taxon>Spermatophyta</taxon>
        <taxon>Magnoliopsida</taxon>
        <taxon>eudicotyledons</taxon>
        <taxon>Gunneridae</taxon>
        <taxon>Pentapetalae</taxon>
        <taxon>rosids</taxon>
        <taxon>fabids</taxon>
        <taxon>Malpighiales</taxon>
        <taxon>Linaceae</taxon>
        <taxon>Linum</taxon>
    </lineage>
</organism>
<accession>A0AAV2FIU7</accession>
<dbReference type="InterPro" id="IPR000270">
    <property type="entry name" value="PB1_dom"/>
</dbReference>
<protein>
    <submittedName>
        <fullName evidence="9">Uncharacterized protein</fullName>
    </submittedName>
</protein>
<dbReference type="PROSITE" id="PS51519">
    <property type="entry name" value="RWP_RK"/>
    <property type="match status" value="1"/>
</dbReference>